<evidence type="ECO:0000256" key="1">
    <source>
        <dbReference type="SAM" id="Coils"/>
    </source>
</evidence>
<proteinExistence type="predicted"/>
<evidence type="ECO:0000313" key="3">
    <source>
        <dbReference type="EMBL" id="TBU31245.1"/>
    </source>
</evidence>
<organism evidence="3">
    <name type="scientific">Dichomitus squalens</name>
    <dbReference type="NCBI Taxonomy" id="114155"/>
    <lineage>
        <taxon>Eukaryota</taxon>
        <taxon>Fungi</taxon>
        <taxon>Dikarya</taxon>
        <taxon>Basidiomycota</taxon>
        <taxon>Agaricomycotina</taxon>
        <taxon>Agaricomycetes</taxon>
        <taxon>Polyporales</taxon>
        <taxon>Polyporaceae</taxon>
        <taxon>Dichomitus</taxon>
    </lineage>
</organism>
<dbReference type="AlphaFoldDB" id="A0A4Q9MU86"/>
<feature type="coiled-coil region" evidence="1">
    <location>
        <begin position="39"/>
        <end position="94"/>
    </location>
</feature>
<feature type="coiled-coil region" evidence="1">
    <location>
        <begin position="146"/>
        <end position="183"/>
    </location>
</feature>
<dbReference type="Proteomes" id="UP000292957">
    <property type="component" value="Unassembled WGS sequence"/>
</dbReference>
<feature type="region of interest" description="Disordered" evidence="2">
    <location>
        <begin position="1"/>
        <end position="33"/>
    </location>
</feature>
<evidence type="ECO:0000256" key="2">
    <source>
        <dbReference type="SAM" id="MobiDB-lite"/>
    </source>
</evidence>
<reference evidence="3" key="1">
    <citation type="submission" date="2019-01" db="EMBL/GenBank/DDBJ databases">
        <title>Draft genome sequences of three monokaryotic isolates of the white-rot basidiomycete fungus Dichomitus squalens.</title>
        <authorList>
            <consortium name="DOE Joint Genome Institute"/>
            <person name="Lopez S.C."/>
            <person name="Andreopoulos B."/>
            <person name="Pangilinan J."/>
            <person name="Lipzen A."/>
            <person name="Riley R."/>
            <person name="Ahrendt S."/>
            <person name="Ng V."/>
            <person name="Barry K."/>
            <person name="Daum C."/>
            <person name="Grigoriev I.V."/>
            <person name="Hilden K.S."/>
            <person name="Makela M.R."/>
            <person name="de Vries R.P."/>
        </authorList>
    </citation>
    <scope>NUCLEOTIDE SEQUENCE [LARGE SCALE GENOMIC DNA]</scope>
    <source>
        <strain evidence="3">OM18370.1</strain>
    </source>
</reference>
<name>A0A4Q9MU86_9APHY</name>
<feature type="compositionally biased region" description="Low complexity" evidence="2">
    <location>
        <begin position="15"/>
        <end position="33"/>
    </location>
</feature>
<keyword evidence="1" id="KW-0175">Coiled coil</keyword>
<sequence length="205" mass="23401">MPSSSKNPDHTDVITTPTPGAAPADAQPPTTPDQWEQTLAQLRVTNEELQRRRAEAEKDRDLFRDLYTKASSHASEVTKENNELTERAALAETQTHDVVAMMKATYEERIHLLEQEDKRWKMQVHARLTERDGRLDEETRRRAALEPELRAENVRLREQLEHLEEVYARLEGLLEKMAKQQIEETVILGQTVTDPALSTKGIGVA</sequence>
<accession>A0A4Q9MU86</accession>
<protein>
    <submittedName>
        <fullName evidence="3">Uncharacterized protein</fullName>
    </submittedName>
</protein>
<gene>
    <name evidence="3" type="ORF">BD311DRAFT_795566</name>
</gene>
<dbReference type="EMBL" id="ML143400">
    <property type="protein sequence ID" value="TBU31245.1"/>
    <property type="molecule type" value="Genomic_DNA"/>
</dbReference>
<dbReference type="OrthoDB" id="3647690at2759"/>